<gene>
    <name evidence="2" type="ORF">RSO01_82430</name>
</gene>
<keyword evidence="1" id="KW-0812">Transmembrane</keyword>
<organism evidence="2 3">
    <name type="scientific">Reyranella soli</name>
    <dbReference type="NCBI Taxonomy" id="1230389"/>
    <lineage>
        <taxon>Bacteria</taxon>
        <taxon>Pseudomonadati</taxon>
        <taxon>Pseudomonadota</taxon>
        <taxon>Alphaproteobacteria</taxon>
        <taxon>Hyphomicrobiales</taxon>
        <taxon>Reyranellaceae</taxon>
        <taxon>Reyranella</taxon>
    </lineage>
</organism>
<reference evidence="2 3" key="1">
    <citation type="submission" date="2019-07" db="EMBL/GenBank/DDBJ databases">
        <title>Whole genome shotgun sequence of Reyranella soli NBRC 108950.</title>
        <authorList>
            <person name="Hosoyama A."/>
            <person name="Uohara A."/>
            <person name="Ohji S."/>
            <person name="Ichikawa N."/>
        </authorList>
    </citation>
    <scope>NUCLEOTIDE SEQUENCE [LARGE SCALE GENOMIC DNA]</scope>
    <source>
        <strain evidence="2 3">NBRC 108950</strain>
    </source>
</reference>
<dbReference type="OrthoDB" id="7365284at2"/>
<feature type="transmembrane region" description="Helical" evidence="1">
    <location>
        <begin position="12"/>
        <end position="33"/>
    </location>
</feature>
<evidence type="ECO:0000313" key="2">
    <source>
        <dbReference type="EMBL" id="GEP61077.1"/>
    </source>
</evidence>
<keyword evidence="1" id="KW-0472">Membrane</keyword>
<name>A0A512NQ80_9HYPH</name>
<sequence>MSSADLRYPRQTLLADYGRATAGVLLCGAPLLLLDVNRWLALILLLGFLLFAVFLARTALRHHTRYVLGPDTLCADGPAGTMVEWNRLDRLKLSYFSTKRDRSDGWMQLSVGSAGGRMIKLDSSLDGFHDVVERAAHAAETTGLPLSETTRANLKAMGISVAGQEEKV</sequence>
<feature type="transmembrane region" description="Helical" evidence="1">
    <location>
        <begin position="39"/>
        <end position="56"/>
    </location>
</feature>
<comment type="caution">
    <text evidence="2">The sequence shown here is derived from an EMBL/GenBank/DDBJ whole genome shotgun (WGS) entry which is preliminary data.</text>
</comment>
<accession>A0A512NQ80</accession>
<evidence type="ECO:0000313" key="3">
    <source>
        <dbReference type="Proteomes" id="UP000321058"/>
    </source>
</evidence>
<dbReference type="Proteomes" id="UP000321058">
    <property type="component" value="Unassembled WGS sequence"/>
</dbReference>
<dbReference type="EMBL" id="BKAJ01000199">
    <property type="protein sequence ID" value="GEP61077.1"/>
    <property type="molecule type" value="Genomic_DNA"/>
</dbReference>
<keyword evidence="3" id="KW-1185">Reference proteome</keyword>
<proteinExistence type="predicted"/>
<dbReference type="AlphaFoldDB" id="A0A512NQ80"/>
<protein>
    <recommendedName>
        <fullName evidence="4">PH domain-containing protein</fullName>
    </recommendedName>
</protein>
<evidence type="ECO:0000256" key="1">
    <source>
        <dbReference type="SAM" id="Phobius"/>
    </source>
</evidence>
<evidence type="ECO:0008006" key="4">
    <source>
        <dbReference type="Google" id="ProtNLM"/>
    </source>
</evidence>
<keyword evidence="1" id="KW-1133">Transmembrane helix</keyword>
<dbReference type="RefSeq" id="WP_147156401.1">
    <property type="nucleotide sequence ID" value="NZ_BKAJ01000199.1"/>
</dbReference>